<comment type="caution">
    <text evidence="1">The sequence shown here is derived from an EMBL/GenBank/DDBJ whole genome shotgun (WGS) entry which is preliminary data.</text>
</comment>
<dbReference type="Proteomes" id="UP001169027">
    <property type="component" value="Unassembled WGS sequence"/>
</dbReference>
<gene>
    <name evidence="1" type="ORF">Q2T77_05020</name>
</gene>
<accession>A0ABT8RYA4</accession>
<evidence type="ECO:0000313" key="1">
    <source>
        <dbReference type="EMBL" id="MDO1531642.1"/>
    </source>
</evidence>
<organism evidence="1 2">
    <name type="scientific">Variovorax ginsengisoli</name>
    <dbReference type="NCBI Taxonomy" id="363844"/>
    <lineage>
        <taxon>Bacteria</taxon>
        <taxon>Pseudomonadati</taxon>
        <taxon>Pseudomonadota</taxon>
        <taxon>Betaproteobacteria</taxon>
        <taxon>Burkholderiales</taxon>
        <taxon>Comamonadaceae</taxon>
        <taxon>Variovorax</taxon>
    </lineage>
</organism>
<evidence type="ECO:0008006" key="3">
    <source>
        <dbReference type="Google" id="ProtNLM"/>
    </source>
</evidence>
<proteinExistence type="predicted"/>
<reference evidence="1" key="1">
    <citation type="submission" date="2023-06" db="EMBL/GenBank/DDBJ databases">
        <authorList>
            <person name="Jiang Y."/>
            <person name="Liu Q."/>
        </authorList>
    </citation>
    <scope>NUCLEOTIDE SEQUENCE</scope>
    <source>
        <strain evidence="1">CGMCC 1.12090</strain>
    </source>
</reference>
<keyword evidence="2" id="KW-1185">Reference proteome</keyword>
<dbReference type="RefSeq" id="WP_301804954.1">
    <property type="nucleotide sequence ID" value="NZ_JAUJZH010000003.1"/>
</dbReference>
<evidence type="ECO:0000313" key="2">
    <source>
        <dbReference type="Proteomes" id="UP001169027"/>
    </source>
</evidence>
<protein>
    <recommendedName>
        <fullName evidence="3">Toxin CptA</fullName>
    </recommendedName>
</protein>
<dbReference type="EMBL" id="JAUKVY010000003">
    <property type="protein sequence ID" value="MDO1531642.1"/>
    <property type="molecule type" value="Genomic_DNA"/>
</dbReference>
<sequence length="156" mass="16926">MHSAPSVNYPVGRSRYARRLLVSLWALGVASATLASLQADGFDWRQAMLALSAVVAGAAAWTGLLQSSAPGELAFDGRHWSMSGGVPLRSARASVTLDLQSLLLVRLEAPARSRRWVWVDRQALPERWLDLRRALHARVAPADASPAPAPVHHPRV</sequence>
<name>A0ABT8RYA4_9BURK</name>